<name>A0ABR4A8F3_9LECA</name>
<comment type="caution">
    <text evidence="1">The sequence shown here is derived from an EMBL/GenBank/DDBJ whole genome shotgun (WGS) entry which is preliminary data.</text>
</comment>
<dbReference type="Proteomes" id="UP001590950">
    <property type="component" value="Unassembled WGS sequence"/>
</dbReference>
<accession>A0ABR4A8F3</accession>
<reference evidence="1 2" key="1">
    <citation type="submission" date="2024-09" db="EMBL/GenBank/DDBJ databases">
        <title>Rethinking Asexuality: The Enigmatic Case of Functional Sexual Genes in Lepraria (Stereocaulaceae).</title>
        <authorList>
            <person name="Doellman M."/>
            <person name="Sun Y."/>
            <person name="Barcenas-Pena A."/>
            <person name="Lumbsch H.T."/>
            <person name="Grewe F."/>
        </authorList>
    </citation>
    <scope>NUCLEOTIDE SEQUENCE [LARGE SCALE GENOMIC DNA]</scope>
    <source>
        <strain evidence="1 2">Mercado 3170</strain>
    </source>
</reference>
<organism evidence="1 2">
    <name type="scientific">Stereocaulon virgatum</name>
    <dbReference type="NCBI Taxonomy" id="373712"/>
    <lineage>
        <taxon>Eukaryota</taxon>
        <taxon>Fungi</taxon>
        <taxon>Dikarya</taxon>
        <taxon>Ascomycota</taxon>
        <taxon>Pezizomycotina</taxon>
        <taxon>Lecanoromycetes</taxon>
        <taxon>OSLEUM clade</taxon>
        <taxon>Lecanoromycetidae</taxon>
        <taxon>Lecanorales</taxon>
        <taxon>Lecanorineae</taxon>
        <taxon>Stereocaulaceae</taxon>
        <taxon>Stereocaulon</taxon>
    </lineage>
</organism>
<sequence>MHRQHVPWVLRRLRKLPISLERYVSTSVKSVFKVQRFSIVGFWTLPSPHLDLTHSKCHSGSSQVRQGHLADFPPPISMFYNVGYHGVADHPTLLVPQQAFWGRVMRLSGKTSYRPPSRDTKWMRAADRCDMLNI</sequence>
<keyword evidence="2" id="KW-1185">Reference proteome</keyword>
<evidence type="ECO:0000313" key="2">
    <source>
        <dbReference type="Proteomes" id="UP001590950"/>
    </source>
</evidence>
<gene>
    <name evidence="1" type="ORF">N7G274_006141</name>
</gene>
<dbReference type="EMBL" id="JBEFKJ010000018">
    <property type="protein sequence ID" value="KAL2041196.1"/>
    <property type="molecule type" value="Genomic_DNA"/>
</dbReference>
<proteinExistence type="predicted"/>
<protein>
    <submittedName>
        <fullName evidence="1">Uncharacterized protein</fullName>
    </submittedName>
</protein>
<evidence type="ECO:0000313" key="1">
    <source>
        <dbReference type="EMBL" id="KAL2041196.1"/>
    </source>
</evidence>